<dbReference type="GO" id="GO:0005886">
    <property type="term" value="C:plasma membrane"/>
    <property type="evidence" value="ECO:0007669"/>
    <property type="project" value="UniProtKB-SubCell"/>
</dbReference>
<keyword evidence="13 19" id="KW-0472">Membrane</keyword>
<dbReference type="Pfam" id="PF00072">
    <property type="entry name" value="Response_reg"/>
    <property type="match status" value="1"/>
</dbReference>
<keyword evidence="10" id="KW-0418">Kinase</keyword>
<dbReference type="InterPro" id="IPR003661">
    <property type="entry name" value="HisK_dim/P_dom"/>
</dbReference>
<dbReference type="InterPro" id="IPR036890">
    <property type="entry name" value="HATPase_C_sf"/>
</dbReference>
<evidence type="ECO:0000256" key="19">
    <source>
        <dbReference type="SAM" id="Phobius"/>
    </source>
</evidence>
<dbReference type="GO" id="GO:0005524">
    <property type="term" value="F:ATP binding"/>
    <property type="evidence" value="ECO:0007669"/>
    <property type="project" value="UniProtKB-KW"/>
</dbReference>
<keyword evidence="16" id="KW-1071">Ligand-gated ion channel</keyword>
<dbReference type="SMART" id="SM00387">
    <property type="entry name" value="HATPase_c"/>
    <property type="match status" value="1"/>
</dbReference>
<dbReference type="SMART" id="SM00388">
    <property type="entry name" value="HisKA"/>
    <property type="match status" value="1"/>
</dbReference>
<dbReference type="NCBIfam" id="TIGR00229">
    <property type="entry name" value="sensory_box"/>
    <property type="match status" value="1"/>
</dbReference>
<dbReference type="InterPro" id="IPR011006">
    <property type="entry name" value="CheY-like_superfamily"/>
</dbReference>
<name>A0AAD3UEI5_AERHY</name>
<dbReference type="PRINTS" id="PR00344">
    <property type="entry name" value="BCTRLSENSOR"/>
</dbReference>
<dbReference type="CDD" id="cd13705">
    <property type="entry name" value="PBP2_BvgS_D1"/>
    <property type="match status" value="1"/>
</dbReference>
<feature type="signal peptide" evidence="20">
    <location>
        <begin position="1"/>
        <end position="20"/>
    </location>
</feature>
<evidence type="ECO:0000256" key="13">
    <source>
        <dbReference type="ARBA" id="ARBA00023136"/>
    </source>
</evidence>
<evidence type="ECO:0000256" key="10">
    <source>
        <dbReference type="ARBA" id="ARBA00022777"/>
    </source>
</evidence>
<dbReference type="InterPro" id="IPR049870">
    <property type="entry name" value="BvgS-like_periplasmic1"/>
</dbReference>
<dbReference type="GO" id="GO:0000155">
    <property type="term" value="F:phosphorelay sensor kinase activity"/>
    <property type="evidence" value="ECO:0007669"/>
    <property type="project" value="InterPro"/>
</dbReference>
<evidence type="ECO:0000256" key="18">
    <source>
        <dbReference type="PROSITE-ProRule" id="PRU00169"/>
    </source>
</evidence>
<evidence type="ECO:0000256" key="20">
    <source>
        <dbReference type="SAM" id="SignalP"/>
    </source>
</evidence>
<proteinExistence type="predicted"/>
<dbReference type="InterPro" id="IPR001638">
    <property type="entry name" value="Solute-binding_3/MltF_N"/>
</dbReference>
<evidence type="ECO:0000259" key="23">
    <source>
        <dbReference type="PROSITE" id="PS50112"/>
    </source>
</evidence>
<dbReference type="GO" id="GO:0009927">
    <property type="term" value="F:histidine phosphotransfer kinase activity"/>
    <property type="evidence" value="ECO:0007669"/>
    <property type="project" value="TreeGrafter"/>
</dbReference>
<dbReference type="GO" id="GO:0015276">
    <property type="term" value="F:ligand-gated monoatomic ion channel activity"/>
    <property type="evidence" value="ECO:0007669"/>
    <property type="project" value="InterPro"/>
</dbReference>
<dbReference type="SUPFAM" id="SSF52172">
    <property type="entry name" value="CheY-like"/>
    <property type="match status" value="1"/>
</dbReference>
<evidence type="ECO:0000313" key="25">
    <source>
        <dbReference type="EMBL" id="HAT6346682.1"/>
    </source>
</evidence>
<dbReference type="SUPFAM" id="SSF47384">
    <property type="entry name" value="Homodimeric domain of signal transducing histidine kinase"/>
    <property type="match status" value="1"/>
</dbReference>
<evidence type="ECO:0000256" key="1">
    <source>
        <dbReference type="ARBA" id="ARBA00000085"/>
    </source>
</evidence>
<dbReference type="CDD" id="cd13707">
    <property type="entry name" value="PBP2_BvgS_D2"/>
    <property type="match status" value="1"/>
</dbReference>
<dbReference type="InterPro" id="IPR019594">
    <property type="entry name" value="Glu/Gly-bd"/>
</dbReference>
<evidence type="ECO:0000256" key="4">
    <source>
        <dbReference type="ARBA" id="ARBA00022448"/>
    </source>
</evidence>
<evidence type="ECO:0000256" key="15">
    <source>
        <dbReference type="ARBA" id="ARBA00023180"/>
    </source>
</evidence>
<evidence type="ECO:0000256" key="6">
    <source>
        <dbReference type="ARBA" id="ARBA00022679"/>
    </source>
</evidence>
<reference evidence="25" key="2">
    <citation type="submission" date="2020-01" db="EMBL/GenBank/DDBJ databases">
        <authorList>
            <consortium name="NCBI Pathogen Detection Project"/>
        </authorList>
    </citation>
    <scope>NUCLEOTIDE SEQUENCE</scope>
    <source>
        <strain evidence="25">OLC2673_Aeromonas</strain>
    </source>
</reference>
<evidence type="ECO:0000256" key="11">
    <source>
        <dbReference type="ARBA" id="ARBA00022989"/>
    </source>
</evidence>
<evidence type="ECO:0000256" key="9">
    <source>
        <dbReference type="ARBA" id="ARBA00022741"/>
    </source>
</evidence>
<dbReference type="InterPro" id="IPR013656">
    <property type="entry name" value="PAS_4"/>
</dbReference>
<dbReference type="InterPro" id="IPR035965">
    <property type="entry name" value="PAS-like_dom_sf"/>
</dbReference>
<evidence type="ECO:0000256" key="8">
    <source>
        <dbReference type="ARBA" id="ARBA00022729"/>
    </source>
</evidence>
<dbReference type="InterPro" id="IPR004358">
    <property type="entry name" value="Sig_transdc_His_kin-like_C"/>
</dbReference>
<evidence type="ECO:0000256" key="17">
    <source>
        <dbReference type="ARBA" id="ARBA00023303"/>
    </source>
</evidence>
<dbReference type="FunFam" id="3.30.565.10:FF:000006">
    <property type="entry name" value="Sensor histidine kinase WalK"/>
    <property type="match status" value="1"/>
</dbReference>
<feature type="transmembrane region" description="Helical" evidence="19">
    <location>
        <begin position="526"/>
        <end position="543"/>
    </location>
</feature>
<evidence type="ECO:0000256" key="3">
    <source>
        <dbReference type="ARBA" id="ARBA00012438"/>
    </source>
</evidence>
<evidence type="ECO:0000256" key="2">
    <source>
        <dbReference type="ARBA" id="ARBA00004141"/>
    </source>
</evidence>
<feature type="chain" id="PRO_5042146087" description="histidine kinase" evidence="20">
    <location>
        <begin position="21"/>
        <end position="1089"/>
    </location>
</feature>
<evidence type="ECO:0000259" key="22">
    <source>
        <dbReference type="PROSITE" id="PS50110"/>
    </source>
</evidence>
<keyword evidence="11 19" id="KW-1133">Transmembrane helix</keyword>
<evidence type="ECO:0000256" key="16">
    <source>
        <dbReference type="ARBA" id="ARBA00023286"/>
    </source>
</evidence>
<dbReference type="SUPFAM" id="SSF53850">
    <property type="entry name" value="Periplasmic binding protein-like II"/>
    <property type="match status" value="2"/>
</dbReference>
<reference evidence="25" key="1">
    <citation type="journal article" date="2018" name="Genome Biol.">
        <title>SKESA: strategic k-mer extension for scrupulous assemblies.</title>
        <authorList>
            <person name="Souvorov A."/>
            <person name="Agarwala R."/>
            <person name="Lipman D.J."/>
        </authorList>
    </citation>
    <scope>NUCLEOTIDE SEQUENCE</scope>
    <source>
        <strain evidence="25">OLC2673_Aeromonas</strain>
    </source>
</reference>
<dbReference type="PANTHER" id="PTHR43047">
    <property type="entry name" value="TWO-COMPONENT HISTIDINE PROTEIN KINASE"/>
    <property type="match status" value="1"/>
</dbReference>
<dbReference type="CDD" id="cd16922">
    <property type="entry name" value="HATPase_EvgS-ArcB-TorS-like"/>
    <property type="match status" value="1"/>
</dbReference>
<dbReference type="InterPro" id="IPR003594">
    <property type="entry name" value="HATPase_dom"/>
</dbReference>
<feature type="domain" description="Response regulatory" evidence="22">
    <location>
        <begin position="965"/>
        <end position="1079"/>
    </location>
</feature>
<dbReference type="Gene3D" id="3.40.190.10">
    <property type="entry name" value="Periplasmic binding protein-like II"/>
    <property type="match status" value="4"/>
</dbReference>
<gene>
    <name evidence="25" type="ORF">JAJ28_004498</name>
</gene>
<dbReference type="PROSITE" id="PS50109">
    <property type="entry name" value="HIS_KIN"/>
    <property type="match status" value="1"/>
</dbReference>
<accession>A0AAD3UEI5</accession>
<dbReference type="SUPFAM" id="SSF55874">
    <property type="entry name" value="ATPase domain of HSP90 chaperone/DNA topoisomerase II/histidine kinase"/>
    <property type="match status" value="1"/>
</dbReference>
<protein>
    <recommendedName>
        <fullName evidence="3">histidine kinase</fullName>
        <ecNumber evidence="3">2.7.13.3</ecNumber>
    </recommendedName>
</protein>
<dbReference type="Pfam" id="PF00497">
    <property type="entry name" value="SBP_bac_3"/>
    <property type="match status" value="2"/>
</dbReference>
<dbReference type="AlphaFoldDB" id="A0AAD3UEI5"/>
<dbReference type="Gene3D" id="3.30.450.20">
    <property type="entry name" value="PAS domain"/>
    <property type="match status" value="1"/>
</dbReference>
<keyword evidence="17" id="KW-0407">Ion channel</keyword>
<keyword evidence="12" id="KW-0406">Ion transport</keyword>
<evidence type="ECO:0000256" key="14">
    <source>
        <dbReference type="ARBA" id="ARBA00023170"/>
    </source>
</evidence>
<evidence type="ECO:0000259" key="21">
    <source>
        <dbReference type="PROSITE" id="PS50109"/>
    </source>
</evidence>
<dbReference type="SMART" id="SM00918">
    <property type="entry name" value="Lig_chan-Glu_bd"/>
    <property type="match status" value="1"/>
</dbReference>
<dbReference type="InterPro" id="IPR000014">
    <property type="entry name" value="PAS"/>
</dbReference>
<dbReference type="InterPro" id="IPR000700">
    <property type="entry name" value="PAS-assoc_C"/>
</dbReference>
<dbReference type="SUPFAM" id="SSF55785">
    <property type="entry name" value="PYP-like sensor domain (PAS domain)"/>
    <property type="match status" value="1"/>
</dbReference>
<keyword evidence="15" id="KW-0325">Glycoprotein</keyword>
<dbReference type="CDD" id="cd00130">
    <property type="entry name" value="PAS"/>
    <property type="match status" value="1"/>
</dbReference>
<keyword evidence="9" id="KW-0547">Nucleotide-binding</keyword>
<dbReference type="CDD" id="cd17546">
    <property type="entry name" value="REC_hyHK_CKI1_RcsC-like"/>
    <property type="match status" value="1"/>
</dbReference>
<dbReference type="Pfam" id="PF08448">
    <property type="entry name" value="PAS_4"/>
    <property type="match status" value="1"/>
</dbReference>
<comment type="caution">
    <text evidence="25">The sequence shown here is derived from an EMBL/GenBank/DDBJ whole genome shotgun (WGS) entry which is preliminary data.</text>
</comment>
<dbReference type="EC" id="2.7.13.3" evidence="3"/>
<feature type="domain" description="Histidine kinase" evidence="21">
    <location>
        <begin position="711"/>
        <end position="928"/>
    </location>
</feature>
<evidence type="ECO:0000256" key="12">
    <source>
        <dbReference type="ARBA" id="ARBA00023065"/>
    </source>
</evidence>
<dbReference type="SMART" id="SM00448">
    <property type="entry name" value="REC"/>
    <property type="match status" value="1"/>
</dbReference>
<dbReference type="Pfam" id="PF02518">
    <property type="entry name" value="HATPase_c"/>
    <property type="match status" value="1"/>
</dbReference>
<dbReference type="PANTHER" id="PTHR43047:SF72">
    <property type="entry name" value="OSMOSENSING HISTIDINE PROTEIN KINASE SLN1"/>
    <property type="match status" value="1"/>
</dbReference>
<dbReference type="EMBL" id="DACTUL010000066">
    <property type="protein sequence ID" value="HAT6346682.1"/>
    <property type="molecule type" value="Genomic_DNA"/>
</dbReference>
<dbReference type="CDD" id="cd00082">
    <property type="entry name" value="HisKA"/>
    <property type="match status" value="1"/>
</dbReference>
<dbReference type="Pfam" id="PF00512">
    <property type="entry name" value="HisKA"/>
    <property type="match status" value="1"/>
</dbReference>
<keyword evidence="5 18" id="KW-0597">Phosphoprotein</keyword>
<evidence type="ECO:0000259" key="24">
    <source>
        <dbReference type="PROSITE" id="PS50113"/>
    </source>
</evidence>
<feature type="modified residue" description="4-aspartylphosphate" evidence="18">
    <location>
        <position position="1014"/>
    </location>
</feature>
<dbReference type="PROSITE" id="PS50112">
    <property type="entry name" value="PAS"/>
    <property type="match status" value="1"/>
</dbReference>
<comment type="subcellular location">
    <subcellularLocation>
        <location evidence="2">Membrane</location>
        <topology evidence="2">Multi-pass membrane protein</topology>
    </subcellularLocation>
</comment>
<keyword evidence="4" id="KW-0813">Transport</keyword>
<dbReference type="PROSITE" id="PS50113">
    <property type="entry name" value="PAC"/>
    <property type="match status" value="1"/>
</dbReference>
<dbReference type="InterPro" id="IPR001789">
    <property type="entry name" value="Sig_transdc_resp-reg_receiver"/>
</dbReference>
<keyword evidence="14" id="KW-0675">Receptor</keyword>
<evidence type="ECO:0000313" key="26">
    <source>
        <dbReference type="Proteomes" id="UP000859505"/>
    </source>
</evidence>
<dbReference type="InterPro" id="IPR005467">
    <property type="entry name" value="His_kinase_dom"/>
</dbReference>
<feature type="domain" description="PAS" evidence="23">
    <location>
        <begin position="565"/>
        <end position="639"/>
    </location>
</feature>
<evidence type="ECO:0000256" key="7">
    <source>
        <dbReference type="ARBA" id="ARBA00022692"/>
    </source>
</evidence>
<comment type="catalytic activity">
    <reaction evidence="1">
        <text>ATP + protein L-histidine = ADP + protein N-phospho-L-histidine.</text>
        <dbReference type="EC" id="2.7.13.3"/>
    </reaction>
</comment>
<feature type="domain" description="PAC" evidence="24">
    <location>
        <begin position="641"/>
        <end position="693"/>
    </location>
</feature>
<keyword evidence="6" id="KW-0808">Transferase</keyword>
<dbReference type="SMART" id="SM00062">
    <property type="entry name" value="PBPb"/>
    <property type="match status" value="2"/>
</dbReference>
<dbReference type="Gene3D" id="1.10.287.130">
    <property type="match status" value="1"/>
</dbReference>
<sequence>MNLIRPLLLLCLLFPLCAQALTLHSRHYLQSSPAPTQAAEQQWLARHQLLRVGVLRHDYRPFAMTGPDEHFEGISADYLDIVAKTLQKPVELRVFDDKRSALAALRAGELDLVNLGNLSLSGPDQAGIALSQRYFSSAPVFSALAAEQGPLLLPGQRVATVQGYVDEAAFKHYYPDLVLVNYPSNVAAFDAVFFGREPLLLSDPHSLHYLNSERFDKIRQRSQAQPAIAADGFRFAVSADSPRLLALLNHALAGVSDITHSLIFSQWNGPIRDIVERPSELYSTEERAWLATAGPVRVWLMDDLYPYGVRDYDNQLTGMSVEMLEKISRRSGLRFEFVSYGSELARNEALLRGELDLIGAISRPVAESYRLRPSLPYATDDIYVLVARKGDALSGDLAQLAGKRVGSTHYNPIARRLDNSRVSYLESADEAMAAVDDGRLDAAIVPLYFAQHAVECGRLSQIRIAGPADNQPIRMGFASLPGNQMLMDVIDKTILSIAPNELATMSYQWRNRKLPAPTFMERNAPYFYLLLAGLFAIALLLLYRNRMLNRLARSEQASRRQLEEHVRFIEALGESLPHPIVVRDKGGKVILCNSKYLAILNAPIERVLGTSFAEGLKGLLGADAIAALEQDFQQVLQSGSPILSDRIFSQRGPRQFVYHWMVPYFDYRGAISGVINGWIDITERKTMEEALRRAKEQADRASRAKSDFLATMSHEIRTPMNAILGMLELASQDPALAPYTGEQLRIASESANGLLDLIGDVLDISSIESGQLTLAPEPCELAPLLQSVARAFAGMAEQKGLSYRVELDPLPRVLIDGPRLRQIVFNLLGNAIKFTERGEVSLQASLAGSAEQPQLHLLIRDSGVGIAPDKLPGLFNPFYRAHDPYQFAGTGLGLNIARMLCQLMGGKIAVSSELGSGTELRIRLPLTPLAPEPACEPLPAPRDVTSIMVPSPKRSSTLATSDRLRVLVVDDNHANQVLLRQQLKHLGHEVSVRGNGAEALRAIQNQDFELIITDCQMPLMDGFELTRRLRARGHTLPIWGFTAHATARERERCLAAGMDECLYKPIGLARLRTALASLEQSGASALSPV</sequence>
<keyword evidence="8 20" id="KW-0732">Signal</keyword>
<dbReference type="Proteomes" id="UP000859505">
    <property type="component" value="Unassembled WGS sequence"/>
</dbReference>
<dbReference type="InterPro" id="IPR036097">
    <property type="entry name" value="HisK_dim/P_sf"/>
</dbReference>
<dbReference type="PROSITE" id="PS50110">
    <property type="entry name" value="RESPONSE_REGULATORY"/>
    <property type="match status" value="1"/>
</dbReference>
<dbReference type="Gene3D" id="3.40.50.2300">
    <property type="match status" value="1"/>
</dbReference>
<keyword evidence="7 19" id="KW-0812">Transmembrane</keyword>
<organism evidence="25 26">
    <name type="scientific">Aeromonas hydrophila</name>
    <dbReference type="NCBI Taxonomy" id="644"/>
    <lineage>
        <taxon>Bacteria</taxon>
        <taxon>Pseudomonadati</taxon>
        <taxon>Pseudomonadota</taxon>
        <taxon>Gammaproteobacteria</taxon>
        <taxon>Aeromonadales</taxon>
        <taxon>Aeromonadaceae</taxon>
        <taxon>Aeromonas</taxon>
    </lineage>
</organism>
<evidence type="ECO:0000256" key="5">
    <source>
        <dbReference type="ARBA" id="ARBA00022553"/>
    </source>
</evidence>
<dbReference type="InterPro" id="IPR049871">
    <property type="entry name" value="BvgS-like_periplasmic2"/>
</dbReference>
<dbReference type="Gene3D" id="3.30.565.10">
    <property type="entry name" value="Histidine kinase-like ATPase, C-terminal domain"/>
    <property type="match status" value="1"/>
</dbReference>